<dbReference type="AlphaFoldDB" id="L1MFK1"/>
<dbReference type="Pfam" id="PF02525">
    <property type="entry name" value="Flavodoxin_2"/>
    <property type="match status" value="1"/>
</dbReference>
<dbReference type="OrthoDB" id="9798454at2"/>
<organism evidence="4 5">
    <name type="scientific">Corynebacterium durum F0235</name>
    <dbReference type="NCBI Taxonomy" id="1035195"/>
    <lineage>
        <taxon>Bacteria</taxon>
        <taxon>Bacillati</taxon>
        <taxon>Actinomycetota</taxon>
        <taxon>Actinomycetes</taxon>
        <taxon>Mycobacteriales</taxon>
        <taxon>Corynebacteriaceae</taxon>
        <taxon>Corynebacterium</taxon>
    </lineage>
</organism>
<reference evidence="4 5" key="1">
    <citation type="submission" date="2012-05" db="EMBL/GenBank/DDBJ databases">
        <authorList>
            <person name="Weinstock G."/>
            <person name="Sodergren E."/>
            <person name="Lobos E.A."/>
            <person name="Fulton L."/>
            <person name="Fulton R."/>
            <person name="Courtney L."/>
            <person name="Fronick C."/>
            <person name="O'Laughlin M."/>
            <person name="Godfrey J."/>
            <person name="Wilson R.M."/>
            <person name="Miner T."/>
            <person name="Farmer C."/>
            <person name="Delehaunty K."/>
            <person name="Cordes M."/>
            <person name="Minx P."/>
            <person name="Tomlinson C."/>
            <person name="Chen J."/>
            <person name="Wollam A."/>
            <person name="Pepin K.H."/>
            <person name="Bhonagiri V."/>
            <person name="Zhang X."/>
            <person name="Suruliraj S."/>
            <person name="Warren W."/>
            <person name="Mitreva M."/>
            <person name="Mardis E.R."/>
            <person name="Wilson R.K."/>
        </authorList>
    </citation>
    <scope>NUCLEOTIDE SEQUENCE [LARGE SCALE GENOMIC DNA]</scope>
    <source>
        <strain evidence="4 5">F0235</strain>
    </source>
</reference>
<accession>L1MFK1</accession>
<name>L1MFK1_9CORY</name>
<comment type="caution">
    <text evidence="4">The sequence shown here is derived from an EMBL/GenBank/DDBJ whole genome shotgun (WGS) entry which is preliminary data.</text>
</comment>
<dbReference type="EMBL" id="AMEM01000022">
    <property type="protein sequence ID" value="EKX89805.1"/>
    <property type="molecule type" value="Genomic_DNA"/>
</dbReference>
<dbReference type="InterPro" id="IPR051545">
    <property type="entry name" value="NAD(P)H_dehydrogenase_qn"/>
</dbReference>
<dbReference type="HOGENOM" id="CLU_058643_2_1_11"/>
<dbReference type="SUPFAM" id="SSF52218">
    <property type="entry name" value="Flavoproteins"/>
    <property type="match status" value="1"/>
</dbReference>
<protein>
    <submittedName>
        <fullName evidence="4">Flavodoxin-like protein</fullName>
    </submittedName>
</protein>
<dbReference type="STRING" id="1035195.HMPREF9997_01708"/>
<feature type="domain" description="Flavodoxin-like fold" evidence="3">
    <location>
        <begin position="3"/>
        <end position="202"/>
    </location>
</feature>
<dbReference type="Proteomes" id="UP000010445">
    <property type="component" value="Unassembled WGS sequence"/>
</dbReference>
<dbReference type="PANTHER" id="PTHR10204:SF34">
    <property type="entry name" value="NAD(P)H DEHYDROGENASE [QUINONE] 1 ISOFORM 1"/>
    <property type="match status" value="1"/>
</dbReference>
<dbReference type="Gene3D" id="3.40.50.360">
    <property type="match status" value="1"/>
</dbReference>
<keyword evidence="5" id="KW-1185">Reference proteome</keyword>
<dbReference type="InterPro" id="IPR029039">
    <property type="entry name" value="Flavoprotein-like_sf"/>
</dbReference>
<evidence type="ECO:0000313" key="4">
    <source>
        <dbReference type="EMBL" id="EKX89805.1"/>
    </source>
</evidence>
<evidence type="ECO:0000256" key="1">
    <source>
        <dbReference type="ARBA" id="ARBA00006252"/>
    </source>
</evidence>
<gene>
    <name evidence="4" type="ORF">HMPREF9997_01708</name>
</gene>
<dbReference type="eggNOG" id="COG2249">
    <property type="taxonomic scope" value="Bacteria"/>
</dbReference>
<proteinExistence type="inferred from homology"/>
<comment type="similarity">
    <text evidence="1">Belongs to the NAD(P)H dehydrogenase (quinone) family.</text>
</comment>
<dbReference type="InterPro" id="IPR003680">
    <property type="entry name" value="Flavodoxin_fold"/>
</dbReference>
<evidence type="ECO:0000259" key="3">
    <source>
        <dbReference type="Pfam" id="PF02525"/>
    </source>
</evidence>
<evidence type="ECO:0000313" key="5">
    <source>
        <dbReference type="Proteomes" id="UP000010445"/>
    </source>
</evidence>
<dbReference type="GO" id="GO:0005829">
    <property type="term" value="C:cytosol"/>
    <property type="evidence" value="ECO:0007669"/>
    <property type="project" value="TreeGrafter"/>
</dbReference>
<dbReference type="RefSeq" id="WP_006063937.1">
    <property type="nucleotide sequence ID" value="NZ_KB290831.1"/>
</dbReference>
<dbReference type="GO" id="GO:0003955">
    <property type="term" value="F:NAD(P)H dehydrogenase (quinone) activity"/>
    <property type="evidence" value="ECO:0007669"/>
    <property type="project" value="TreeGrafter"/>
</dbReference>
<keyword evidence="2" id="KW-0560">Oxidoreductase</keyword>
<dbReference type="PANTHER" id="PTHR10204">
    <property type="entry name" value="NAD P H OXIDOREDUCTASE-RELATED"/>
    <property type="match status" value="1"/>
</dbReference>
<evidence type="ECO:0000256" key="2">
    <source>
        <dbReference type="ARBA" id="ARBA00023002"/>
    </source>
</evidence>
<sequence>MSQVLIVHAHPEPESFCTAQAHTIERALKDAGHTVDFIDLYAEDWDPVLNVNDVENPTRPFKPQEATLQAIKDGTLNPEIARHLELVLGADMLILSFPFWWFSMPAITKGWIDRVFVMGGVFGGDYGILDQAALHGRKALVAATTGGPEETFKPDGTFGDIRSFLFHIHHGTFRFVGYDAQEPIITYAPAHLPQEEREKALEHVYDTALRLNPEPSS</sequence>
<dbReference type="PATRIC" id="fig|1035195.3.peg.1543"/>